<evidence type="ECO:0008006" key="3">
    <source>
        <dbReference type="Google" id="ProtNLM"/>
    </source>
</evidence>
<evidence type="ECO:0000313" key="1">
    <source>
        <dbReference type="EMBL" id="CAB3742630.1"/>
    </source>
</evidence>
<evidence type="ECO:0000313" key="2">
    <source>
        <dbReference type="Proteomes" id="UP000494205"/>
    </source>
</evidence>
<dbReference type="EMBL" id="CADIJZ010000053">
    <property type="protein sequence ID" value="CAB3742630.1"/>
    <property type="molecule type" value="Genomic_DNA"/>
</dbReference>
<reference evidence="1 2" key="1">
    <citation type="submission" date="2020-04" db="EMBL/GenBank/DDBJ databases">
        <authorList>
            <person name="De Canck E."/>
        </authorList>
    </citation>
    <scope>NUCLEOTIDE SEQUENCE [LARGE SCALE GENOMIC DNA]</scope>
    <source>
        <strain evidence="1 2">LMG 27174</strain>
    </source>
</reference>
<dbReference type="InterPro" id="IPR036770">
    <property type="entry name" value="Ankyrin_rpt-contain_sf"/>
</dbReference>
<dbReference type="Proteomes" id="UP000494205">
    <property type="component" value="Unassembled WGS sequence"/>
</dbReference>
<dbReference type="RefSeq" id="WP_244201492.1">
    <property type="nucleotide sequence ID" value="NZ_CADIJZ010000053.1"/>
</dbReference>
<name>A0A6J5CPR4_9BURK</name>
<gene>
    <name evidence="1" type="ORF">LMG27174_06892</name>
</gene>
<accession>A0A6J5CPR4</accession>
<dbReference type="SUPFAM" id="SSF48403">
    <property type="entry name" value="Ankyrin repeat"/>
    <property type="match status" value="1"/>
</dbReference>
<proteinExistence type="predicted"/>
<protein>
    <recommendedName>
        <fullName evidence="3">Ankyrin repeat domain-containing protein</fullName>
    </recommendedName>
</protein>
<organism evidence="1 2">
    <name type="scientific">Paraburkholderia rhynchosiae</name>
    <dbReference type="NCBI Taxonomy" id="487049"/>
    <lineage>
        <taxon>Bacteria</taxon>
        <taxon>Pseudomonadati</taxon>
        <taxon>Pseudomonadota</taxon>
        <taxon>Betaproteobacteria</taxon>
        <taxon>Burkholderiales</taxon>
        <taxon>Burkholderiaceae</taxon>
        <taxon>Paraburkholderia</taxon>
    </lineage>
</organism>
<dbReference type="Gene3D" id="1.25.40.20">
    <property type="entry name" value="Ankyrin repeat-containing domain"/>
    <property type="match status" value="1"/>
</dbReference>
<sequence length="245" mass="26314">MNNLAKNLLEHTAVLLVPTMISCAATAADARRDPTAVLSSLADRIYVLGETTGKVDDMVAAEANAAEEVRQYVAGGSTDGLLAKEKGKQSPLAAAAYMGYPNVVAALLTSSLVRAHINDADEMGVTPWIAANLSMRQSLWACNPAVVDNPFKFVPMLVTQPYYISNPTPPYKKTRELLEEAGASSDMATAKEVWLANCKNQTEETKTKVQASTEVQKTVQELGAADLTSLMIKLRKTAAQAQQKQ</sequence>
<dbReference type="AlphaFoldDB" id="A0A6J5CPR4"/>
<dbReference type="PROSITE" id="PS51257">
    <property type="entry name" value="PROKAR_LIPOPROTEIN"/>
    <property type="match status" value="1"/>
</dbReference>